<dbReference type="GO" id="GO:0043337">
    <property type="term" value="F:cardiolipin synthase (CMP-forming)"/>
    <property type="evidence" value="ECO:0007669"/>
    <property type="project" value="TreeGrafter"/>
</dbReference>
<dbReference type="GO" id="GO:0005739">
    <property type="term" value="C:mitochondrion"/>
    <property type="evidence" value="ECO:0007669"/>
    <property type="project" value="TreeGrafter"/>
</dbReference>
<reference evidence="11" key="1">
    <citation type="submission" date="2023-06" db="EMBL/GenBank/DDBJ databases">
        <title>Genome-scale phylogeny and comparative genomics of the fungal order Sordariales.</title>
        <authorList>
            <consortium name="Lawrence Berkeley National Laboratory"/>
            <person name="Hensen N."/>
            <person name="Bonometti L."/>
            <person name="Westerberg I."/>
            <person name="Brannstrom I.O."/>
            <person name="Guillou S."/>
            <person name="Cros-Aarteil S."/>
            <person name="Calhoun S."/>
            <person name="Haridas S."/>
            <person name="Kuo A."/>
            <person name="Mondo S."/>
            <person name="Pangilinan J."/>
            <person name="Riley R."/>
            <person name="Labutti K."/>
            <person name="Andreopoulos B."/>
            <person name="Lipzen A."/>
            <person name="Chen C."/>
            <person name="Yanf M."/>
            <person name="Daum C."/>
            <person name="Ng V."/>
            <person name="Clum A."/>
            <person name="Steindorff A."/>
            <person name="Ohm R."/>
            <person name="Martin F."/>
            <person name="Silar P."/>
            <person name="Natvig D."/>
            <person name="Lalanne C."/>
            <person name="Gautier V."/>
            <person name="Ament-Velasquez S.L."/>
            <person name="Kruys A."/>
            <person name="Hutchinson M.I."/>
            <person name="Powell A.J."/>
            <person name="Barry K."/>
            <person name="Miller A.N."/>
            <person name="Grigoriev I.V."/>
            <person name="Debuchy R."/>
            <person name="Gladieux P."/>
            <person name="Thoren M.H."/>
            <person name="Johannesson H."/>
        </authorList>
    </citation>
    <scope>NUCLEOTIDE SEQUENCE</scope>
    <source>
        <strain evidence="11">8032-3</strain>
    </source>
</reference>
<dbReference type="InterPro" id="IPR043130">
    <property type="entry name" value="CDP-OH_PTrfase_TM_dom"/>
</dbReference>
<dbReference type="PROSITE" id="PS00379">
    <property type="entry name" value="CDP_ALCOHOL_P_TRANSF"/>
    <property type="match status" value="1"/>
</dbReference>
<dbReference type="GeneID" id="85310792"/>
<dbReference type="PANTHER" id="PTHR14269:SF60">
    <property type="entry name" value="CARDIOLIPIN SYNTHASE (CMP-FORMING)"/>
    <property type="match status" value="1"/>
</dbReference>
<evidence type="ECO:0000256" key="5">
    <source>
        <dbReference type="ARBA" id="ARBA00022989"/>
    </source>
</evidence>
<proteinExistence type="inferred from homology"/>
<evidence type="ECO:0000256" key="7">
    <source>
        <dbReference type="ARBA" id="ARBA00023136"/>
    </source>
</evidence>
<evidence type="ECO:0000256" key="9">
    <source>
        <dbReference type="ARBA" id="ARBA00023264"/>
    </source>
</evidence>
<keyword evidence="2" id="KW-0444">Lipid biosynthesis</keyword>
<dbReference type="InterPro" id="IPR050324">
    <property type="entry name" value="CDP-alcohol_PTase-I"/>
</dbReference>
<keyword evidence="12" id="KW-1185">Reference proteome</keyword>
<evidence type="ECO:0000256" key="1">
    <source>
        <dbReference type="ARBA" id="ARBA00004141"/>
    </source>
</evidence>
<keyword evidence="6" id="KW-0443">Lipid metabolism</keyword>
<dbReference type="GO" id="GO:0016020">
    <property type="term" value="C:membrane"/>
    <property type="evidence" value="ECO:0007669"/>
    <property type="project" value="UniProtKB-SubCell"/>
</dbReference>
<dbReference type="EMBL" id="MU839005">
    <property type="protein sequence ID" value="KAK1768517.1"/>
    <property type="molecule type" value="Genomic_DNA"/>
</dbReference>
<evidence type="ECO:0000256" key="6">
    <source>
        <dbReference type="ARBA" id="ARBA00023098"/>
    </source>
</evidence>
<sequence length="330" mass="36381">MTMLLPLNASGLRVMHSQMRLCLRAAHSSRSLCGSRSSLAAKGDRGLWHYQERGLQSPVFPRKRPGRTALDHSPRLSDRARCLSLTRRCCARDPESPEPPRKASRLRKVLPALPSLPSLPTARENIYTIPNILTFSRLVAAPFVGYTILHDHHAWAFGLFAYAGITDLLDGWIARRWNQKTVVGTVIDPMADKTLVTVLVVALATKGALPVWLAAIILGRDVGLGIAAIYYRWISLPPPKTFARYWDFSLPSAEVRPTTISKYNTALQLALLGLTTVAPVVSVDLTTALTAMQYVVATTTVWSGASYVYSKDAVRILSNPNKDAKEPEQK</sequence>
<evidence type="ECO:0000256" key="4">
    <source>
        <dbReference type="ARBA" id="ARBA00022692"/>
    </source>
</evidence>
<comment type="caution">
    <text evidence="11">The sequence shown here is derived from an EMBL/GenBank/DDBJ whole genome shotgun (WGS) entry which is preliminary data.</text>
</comment>
<keyword evidence="3 10" id="KW-0808">Transferase</keyword>
<dbReference type="Gene3D" id="1.20.120.1760">
    <property type="match status" value="1"/>
</dbReference>
<keyword evidence="8" id="KW-0594">Phospholipid biosynthesis</keyword>
<dbReference type="InterPro" id="IPR000462">
    <property type="entry name" value="CDP-OH_P_trans"/>
</dbReference>
<evidence type="ECO:0000313" key="12">
    <source>
        <dbReference type="Proteomes" id="UP001244011"/>
    </source>
</evidence>
<keyword evidence="9" id="KW-1208">Phospholipid metabolism</keyword>
<name>A0AAJ0C4G6_9PEZI</name>
<dbReference type="GO" id="GO:0032049">
    <property type="term" value="P:cardiolipin biosynthetic process"/>
    <property type="evidence" value="ECO:0007669"/>
    <property type="project" value="TreeGrafter"/>
</dbReference>
<evidence type="ECO:0000256" key="3">
    <source>
        <dbReference type="ARBA" id="ARBA00022679"/>
    </source>
</evidence>
<accession>A0AAJ0C4G6</accession>
<gene>
    <name evidence="11" type="ORF">QBC33DRAFT_535248</name>
</gene>
<dbReference type="InterPro" id="IPR048254">
    <property type="entry name" value="CDP_ALCOHOL_P_TRANSF_CS"/>
</dbReference>
<comment type="similarity">
    <text evidence="10">Belongs to the CDP-alcohol phosphatidyltransferase class-I family.</text>
</comment>
<evidence type="ECO:0000313" key="11">
    <source>
        <dbReference type="EMBL" id="KAK1768517.1"/>
    </source>
</evidence>
<comment type="subcellular location">
    <subcellularLocation>
        <location evidence="1">Membrane</location>
        <topology evidence="1">Multi-pass membrane protein</topology>
    </subcellularLocation>
</comment>
<dbReference type="Proteomes" id="UP001244011">
    <property type="component" value="Unassembled WGS sequence"/>
</dbReference>
<evidence type="ECO:0000256" key="8">
    <source>
        <dbReference type="ARBA" id="ARBA00023209"/>
    </source>
</evidence>
<dbReference type="AlphaFoldDB" id="A0AAJ0C4G6"/>
<protein>
    <submittedName>
        <fullName evidence="11">Uncharacterized protein</fullName>
    </submittedName>
</protein>
<evidence type="ECO:0000256" key="10">
    <source>
        <dbReference type="RuleBase" id="RU003750"/>
    </source>
</evidence>
<organism evidence="11 12">
    <name type="scientific">Phialemonium atrogriseum</name>
    <dbReference type="NCBI Taxonomy" id="1093897"/>
    <lineage>
        <taxon>Eukaryota</taxon>
        <taxon>Fungi</taxon>
        <taxon>Dikarya</taxon>
        <taxon>Ascomycota</taxon>
        <taxon>Pezizomycotina</taxon>
        <taxon>Sordariomycetes</taxon>
        <taxon>Sordariomycetidae</taxon>
        <taxon>Cephalothecales</taxon>
        <taxon>Cephalothecaceae</taxon>
        <taxon>Phialemonium</taxon>
    </lineage>
</organism>
<dbReference type="RefSeq" id="XP_060284730.1">
    <property type="nucleotide sequence ID" value="XM_060427605.1"/>
</dbReference>
<keyword evidence="5" id="KW-1133">Transmembrane helix</keyword>
<dbReference type="Pfam" id="PF01066">
    <property type="entry name" value="CDP-OH_P_transf"/>
    <property type="match status" value="1"/>
</dbReference>
<evidence type="ECO:0000256" key="2">
    <source>
        <dbReference type="ARBA" id="ARBA00022516"/>
    </source>
</evidence>
<keyword evidence="7" id="KW-0472">Membrane</keyword>
<keyword evidence="4" id="KW-0812">Transmembrane</keyword>
<dbReference type="PANTHER" id="PTHR14269">
    <property type="entry name" value="CDP-DIACYLGLYCEROL--GLYCEROL-3-PHOSPHATE 3-PHOSPHATIDYLTRANSFERASE-RELATED"/>
    <property type="match status" value="1"/>
</dbReference>
<dbReference type="FunFam" id="1.20.120.1760:FF:000017">
    <property type="entry name" value="Phosphatidyl synthase"/>
    <property type="match status" value="1"/>
</dbReference>